<organism evidence="10 11">
    <name type="scientific">Henningerozyma blattae (strain ATCC 34711 / CBS 6284 / DSM 70876 / NBRC 10599 / NRRL Y-10934 / UCD 77-7)</name>
    <name type="common">Yeast</name>
    <name type="synonym">Tetrapisispora blattae</name>
    <dbReference type="NCBI Taxonomy" id="1071380"/>
    <lineage>
        <taxon>Eukaryota</taxon>
        <taxon>Fungi</taxon>
        <taxon>Dikarya</taxon>
        <taxon>Ascomycota</taxon>
        <taxon>Saccharomycotina</taxon>
        <taxon>Saccharomycetes</taxon>
        <taxon>Saccharomycetales</taxon>
        <taxon>Saccharomycetaceae</taxon>
        <taxon>Henningerozyma</taxon>
    </lineage>
</organism>
<dbReference type="Pfam" id="PF03879">
    <property type="entry name" value="Cgr1"/>
    <property type="match status" value="1"/>
</dbReference>
<dbReference type="InterPro" id="IPR005579">
    <property type="entry name" value="Cgr1-like"/>
</dbReference>
<evidence type="ECO:0000256" key="5">
    <source>
        <dbReference type="ARBA" id="ARBA00022552"/>
    </source>
</evidence>
<evidence type="ECO:0000256" key="8">
    <source>
        <dbReference type="RuleBase" id="RU363084"/>
    </source>
</evidence>
<dbReference type="GO" id="GO:0005730">
    <property type="term" value="C:nucleolus"/>
    <property type="evidence" value="ECO:0007669"/>
    <property type="project" value="UniProtKB-SubCell"/>
</dbReference>
<evidence type="ECO:0000256" key="4">
    <source>
        <dbReference type="ARBA" id="ARBA00022517"/>
    </source>
</evidence>
<evidence type="ECO:0000256" key="1">
    <source>
        <dbReference type="ARBA" id="ARBA00004090"/>
    </source>
</evidence>
<dbReference type="GO" id="GO:0006364">
    <property type="term" value="P:rRNA processing"/>
    <property type="evidence" value="ECO:0007669"/>
    <property type="project" value="UniProtKB-UniRule"/>
</dbReference>
<dbReference type="HOGENOM" id="CLU_125051_0_1_1"/>
<dbReference type="AlphaFoldDB" id="I2H1G7"/>
<proteinExistence type="inferred from homology"/>
<keyword evidence="4 8" id="KW-0690">Ribosome biogenesis</keyword>
<evidence type="ECO:0000256" key="7">
    <source>
        <dbReference type="ARBA" id="ARBA00023242"/>
    </source>
</evidence>
<evidence type="ECO:0000256" key="6">
    <source>
        <dbReference type="ARBA" id="ARBA00023054"/>
    </source>
</evidence>
<keyword evidence="11" id="KW-1185">Reference proteome</keyword>
<gene>
    <name evidence="10" type="primary">TBLA0C04190</name>
    <name evidence="10" type="ORF">TBLA_0C04190</name>
</gene>
<accession>I2H1G7</accession>
<dbReference type="EMBL" id="HE806318">
    <property type="protein sequence ID" value="CCH60219.1"/>
    <property type="molecule type" value="Genomic_DNA"/>
</dbReference>
<name>I2H1G7_HENB6</name>
<keyword evidence="6" id="KW-0175">Coiled coil</keyword>
<feature type="compositionally biased region" description="Basic residues" evidence="9">
    <location>
        <begin position="104"/>
        <end position="116"/>
    </location>
</feature>
<protein>
    <recommendedName>
        <fullName evidence="8">rRNA-processing protein</fullName>
    </recommendedName>
</protein>
<feature type="region of interest" description="Disordered" evidence="9">
    <location>
        <begin position="104"/>
        <end position="123"/>
    </location>
</feature>
<evidence type="ECO:0000256" key="9">
    <source>
        <dbReference type="SAM" id="MobiDB-lite"/>
    </source>
</evidence>
<dbReference type="STRING" id="1071380.I2H1G7"/>
<dbReference type="KEGG" id="tbl:TBLA_0C04190"/>
<dbReference type="OrthoDB" id="3942380at2759"/>
<dbReference type="RefSeq" id="XP_004179738.1">
    <property type="nucleotide sequence ID" value="XM_004179690.1"/>
</dbReference>
<sequence length="123" mass="14734">MTNLPVTETELASKTQGKLVSGRIWKHTKEPLRASSRVVKNKTLTSWDLRQKKRLEQQQFKARIQALKDEKADARKQKIQALKERREKKEEAERYERLAAKMHAKKVDRMRRREKRNKALKER</sequence>
<dbReference type="GeneID" id="14495199"/>
<comment type="similarity">
    <text evidence="3 8">Belongs to the CGR1 family.</text>
</comment>
<dbReference type="FunCoup" id="I2H1G7">
    <property type="interactions" value="166"/>
</dbReference>
<evidence type="ECO:0000313" key="10">
    <source>
        <dbReference type="EMBL" id="CCH60219.1"/>
    </source>
</evidence>
<comment type="function">
    <text evidence="1 8">Involved in nucleolar integrity and required for processing of the pre-rRNA for the 60S ribosome subunit.</text>
</comment>
<reference evidence="10 11" key="1">
    <citation type="journal article" date="2011" name="Proc. Natl. Acad. Sci. U.S.A.">
        <title>Evolutionary erosion of yeast sex chromosomes by mating-type switching accidents.</title>
        <authorList>
            <person name="Gordon J.L."/>
            <person name="Armisen D."/>
            <person name="Proux-Wera E."/>
            <person name="Oheigeartaigh S.S."/>
            <person name="Byrne K.P."/>
            <person name="Wolfe K.H."/>
        </authorList>
    </citation>
    <scope>NUCLEOTIDE SEQUENCE [LARGE SCALE GENOMIC DNA]</scope>
    <source>
        <strain evidence="11">ATCC 34711 / CBS 6284 / DSM 70876 / NBRC 10599 / NRRL Y-10934 / UCD 77-7</strain>
    </source>
</reference>
<dbReference type="Proteomes" id="UP000002866">
    <property type="component" value="Chromosome 3"/>
</dbReference>
<keyword evidence="5 8" id="KW-0698">rRNA processing</keyword>
<evidence type="ECO:0000256" key="2">
    <source>
        <dbReference type="ARBA" id="ARBA00004604"/>
    </source>
</evidence>
<dbReference type="InParanoid" id="I2H1G7"/>
<keyword evidence="7 8" id="KW-0539">Nucleus</keyword>
<evidence type="ECO:0000313" key="11">
    <source>
        <dbReference type="Proteomes" id="UP000002866"/>
    </source>
</evidence>
<dbReference type="OMA" id="NGKQWHD"/>
<comment type="subcellular location">
    <subcellularLocation>
        <location evidence="2 8">Nucleus</location>
        <location evidence="2 8">Nucleolus</location>
    </subcellularLocation>
</comment>
<dbReference type="eggNOG" id="ENOG502S7VB">
    <property type="taxonomic scope" value="Eukaryota"/>
</dbReference>
<evidence type="ECO:0000256" key="3">
    <source>
        <dbReference type="ARBA" id="ARBA00007869"/>
    </source>
</evidence>